<dbReference type="InterPro" id="IPR003593">
    <property type="entry name" value="AAA+_ATPase"/>
</dbReference>
<sequence length="568" mass="62156">MARVMTVHLDDIEIPARFLHDGTLSHADVLRVRQICTSTGQPVRVVLDRLGIVSQSTWAQAVAEDHDLPLLTLDDFPLRLPQDSRLSTDYMKQNSVALLTVDEDAPPRVAIANPMSAQVRRALKMTLGSEIDYVIATDRDIEAALARSETAADEEQETTTATLMTVAEDGDDTDRLLELANNAPTVRYIDGLFAKAVESSATDIHVEILDKTPRVRLRIDGILVPANPVERHLYEGVVSRLKILAGMDISERRLPQDGRIRQQMAGRTIDIRVASMPTVHGETLVLRLLDNSKTLAALDRLAMPDLALGRMKDALSQPNGLILVTGPTGSGKTTTLHAALAEINDKGRKIITIENPVEIQTQGLIQIDVNPDLGWTFASALRSVLRHDPDVLMVGEIRDAETAELAIRAALTGHLVLSTLHTNRASEAVLRLGDMGVPQYMLQSVLRLVGAQRLIRTLCTHCATPVALHENENYRSLAQSFYEADPSLGPPEGWQPHMAVGCSQCNNTGYVGRQALFEMLTPNEAMAPDDQAKTQQRTMGLEGVGLFARGETTLNELVRVFGAGAFWI</sequence>
<dbReference type="Gene3D" id="3.40.50.300">
    <property type="entry name" value="P-loop containing nucleotide triphosphate hydrolases"/>
    <property type="match status" value="1"/>
</dbReference>
<dbReference type="SMART" id="SM00382">
    <property type="entry name" value="AAA"/>
    <property type="match status" value="1"/>
</dbReference>
<gene>
    <name evidence="5" type="ORF">BC777_2914</name>
</gene>
<dbReference type="GO" id="GO:0016887">
    <property type="term" value="F:ATP hydrolysis activity"/>
    <property type="evidence" value="ECO:0007669"/>
    <property type="project" value="TreeGrafter"/>
</dbReference>
<dbReference type="EMBL" id="PGTY01000003">
    <property type="protein sequence ID" value="PJI84921.1"/>
    <property type="molecule type" value="Genomic_DNA"/>
</dbReference>
<evidence type="ECO:0000313" key="6">
    <source>
        <dbReference type="Proteomes" id="UP000228531"/>
    </source>
</evidence>
<feature type="domain" description="Bacterial type II secretion system protein E" evidence="4">
    <location>
        <begin position="385"/>
        <end position="399"/>
    </location>
</feature>
<evidence type="ECO:0000256" key="1">
    <source>
        <dbReference type="ARBA" id="ARBA00006611"/>
    </source>
</evidence>
<organism evidence="5 6">
    <name type="scientific">Yoonia maricola</name>
    <dbReference type="NCBI Taxonomy" id="420999"/>
    <lineage>
        <taxon>Bacteria</taxon>
        <taxon>Pseudomonadati</taxon>
        <taxon>Pseudomonadota</taxon>
        <taxon>Alphaproteobacteria</taxon>
        <taxon>Rhodobacterales</taxon>
        <taxon>Paracoccaceae</taxon>
        <taxon>Yoonia</taxon>
    </lineage>
</organism>
<dbReference type="Pfam" id="PF05157">
    <property type="entry name" value="MshEN"/>
    <property type="match status" value="1"/>
</dbReference>
<reference evidence="5 6" key="1">
    <citation type="submission" date="2017-11" db="EMBL/GenBank/DDBJ databases">
        <title>Genomic Encyclopedia of Archaeal and Bacterial Type Strains, Phase II (KMG-II): From Individual Species to Whole Genera.</title>
        <authorList>
            <person name="Goeker M."/>
        </authorList>
    </citation>
    <scope>NUCLEOTIDE SEQUENCE [LARGE SCALE GENOMIC DNA]</scope>
    <source>
        <strain evidence="5 6">DSM 29128</strain>
    </source>
</reference>
<dbReference type="InterPro" id="IPR037257">
    <property type="entry name" value="T2SS_E_N_sf"/>
</dbReference>
<dbReference type="PANTHER" id="PTHR30258">
    <property type="entry name" value="TYPE II SECRETION SYSTEM PROTEIN GSPE-RELATED"/>
    <property type="match status" value="1"/>
</dbReference>
<name>A0A2M8W1W9_9RHOB</name>
<dbReference type="GO" id="GO:0005524">
    <property type="term" value="F:ATP binding"/>
    <property type="evidence" value="ECO:0007669"/>
    <property type="project" value="UniProtKB-KW"/>
</dbReference>
<keyword evidence="2" id="KW-0547">Nucleotide-binding</keyword>
<evidence type="ECO:0000256" key="2">
    <source>
        <dbReference type="ARBA" id="ARBA00022741"/>
    </source>
</evidence>
<dbReference type="Pfam" id="PF00437">
    <property type="entry name" value="T2SSE"/>
    <property type="match status" value="1"/>
</dbReference>
<dbReference type="Gene3D" id="3.30.450.90">
    <property type="match status" value="1"/>
</dbReference>
<dbReference type="SUPFAM" id="SSF160246">
    <property type="entry name" value="EspE N-terminal domain-like"/>
    <property type="match status" value="1"/>
</dbReference>
<dbReference type="Gene3D" id="1.10.40.70">
    <property type="match status" value="1"/>
</dbReference>
<dbReference type="InterPro" id="IPR001482">
    <property type="entry name" value="T2SS/T4SS_dom"/>
</dbReference>
<protein>
    <submittedName>
        <fullName evidence="5">Type II secretion system protein E (GspE)</fullName>
    </submittedName>
</protein>
<accession>A0A2M8W1W9</accession>
<dbReference type="CDD" id="cd01129">
    <property type="entry name" value="PulE-GspE-like"/>
    <property type="match status" value="1"/>
</dbReference>
<evidence type="ECO:0000259" key="4">
    <source>
        <dbReference type="PROSITE" id="PS00662"/>
    </source>
</evidence>
<comment type="similarity">
    <text evidence="1">Belongs to the GSP E family.</text>
</comment>
<keyword evidence="3" id="KW-0067">ATP-binding</keyword>
<dbReference type="PROSITE" id="PS00662">
    <property type="entry name" value="T2SP_E"/>
    <property type="match status" value="1"/>
</dbReference>
<dbReference type="Gene3D" id="3.30.300.160">
    <property type="entry name" value="Type II secretion system, protein E, N-terminal domain"/>
    <property type="match status" value="1"/>
</dbReference>
<keyword evidence="6" id="KW-1185">Reference proteome</keyword>
<evidence type="ECO:0000313" key="5">
    <source>
        <dbReference type="EMBL" id="PJI84921.1"/>
    </source>
</evidence>
<dbReference type="PANTHER" id="PTHR30258:SF2">
    <property type="entry name" value="COMG OPERON PROTEIN 1"/>
    <property type="match status" value="1"/>
</dbReference>
<dbReference type="Proteomes" id="UP000228531">
    <property type="component" value="Unassembled WGS sequence"/>
</dbReference>
<proteinExistence type="inferred from homology"/>
<comment type="caution">
    <text evidence="5">The sequence shown here is derived from an EMBL/GenBank/DDBJ whole genome shotgun (WGS) entry which is preliminary data.</text>
</comment>
<dbReference type="SUPFAM" id="SSF52540">
    <property type="entry name" value="P-loop containing nucleoside triphosphate hydrolases"/>
    <property type="match status" value="1"/>
</dbReference>
<dbReference type="InterPro" id="IPR027417">
    <property type="entry name" value="P-loop_NTPase"/>
</dbReference>
<dbReference type="GO" id="GO:0005886">
    <property type="term" value="C:plasma membrane"/>
    <property type="evidence" value="ECO:0007669"/>
    <property type="project" value="TreeGrafter"/>
</dbReference>
<dbReference type="OrthoDB" id="9804785at2"/>
<dbReference type="AlphaFoldDB" id="A0A2M8W1W9"/>
<dbReference type="InterPro" id="IPR007831">
    <property type="entry name" value="T2SS_GspE_N"/>
</dbReference>
<evidence type="ECO:0000256" key="3">
    <source>
        <dbReference type="ARBA" id="ARBA00022840"/>
    </source>
</evidence>